<dbReference type="InterPro" id="IPR003749">
    <property type="entry name" value="ThiS/MoaD-like"/>
</dbReference>
<accession>A0A1R3VXV3</accession>
<reference evidence="1 2" key="1">
    <citation type="submission" date="2017-01" db="EMBL/GenBank/DDBJ databases">
        <authorList>
            <person name="Mah S.A."/>
            <person name="Swanson W.J."/>
            <person name="Moy G.W."/>
            <person name="Vacquier V.D."/>
        </authorList>
    </citation>
    <scope>NUCLEOTIDE SEQUENCE [LARGE SCALE GENOMIC DNA]</scope>
    <source>
        <strain evidence="1 2">M9</strain>
    </source>
</reference>
<dbReference type="Proteomes" id="UP000223759">
    <property type="component" value="Unassembled WGS sequence"/>
</dbReference>
<dbReference type="Pfam" id="PF02597">
    <property type="entry name" value="ThiS"/>
    <property type="match status" value="1"/>
</dbReference>
<gene>
    <name evidence="1" type="ORF">SAMN05216526_1175</name>
</gene>
<dbReference type="EMBL" id="FTPK01000002">
    <property type="protein sequence ID" value="SIT69855.1"/>
    <property type="molecule type" value="Genomic_DNA"/>
</dbReference>
<protein>
    <submittedName>
        <fullName evidence="1">Sulfur carrier protein ThiS</fullName>
    </submittedName>
</protein>
<dbReference type="InterPro" id="IPR010035">
    <property type="entry name" value="Thi_S"/>
</dbReference>
<evidence type="ECO:0000313" key="1">
    <source>
        <dbReference type="EMBL" id="SIT69855.1"/>
    </source>
</evidence>
<dbReference type="OrthoDB" id="9800283at2"/>
<dbReference type="STRING" id="233100.SAMN05216526_1175"/>
<dbReference type="InterPro" id="IPR016155">
    <property type="entry name" value="Mopterin_synth/thiamin_S_b"/>
</dbReference>
<proteinExistence type="predicted"/>
<dbReference type="InterPro" id="IPR012675">
    <property type="entry name" value="Beta-grasp_dom_sf"/>
</dbReference>
<sequence>MQLEVNGATQDFSDPLTAAELIQHLGLTERRLAMEINGELLPRSHFASHQLRSGDKVEIVQAIGGG</sequence>
<evidence type="ECO:0000313" key="2">
    <source>
        <dbReference type="Proteomes" id="UP000223759"/>
    </source>
</evidence>
<dbReference type="PANTHER" id="PTHR34472">
    <property type="entry name" value="SULFUR CARRIER PROTEIN THIS"/>
    <property type="match status" value="1"/>
</dbReference>
<keyword evidence="2" id="KW-1185">Reference proteome</keyword>
<dbReference type="PANTHER" id="PTHR34472:SF1">
    <property type="entry name" value="SULFUR CARRIER PROTEIN THIS"/>
    <property type="match status" value="1"/>
</dbReference>
<dbReference type="Gene3D" id="3.10.20.30">
    <property type="match status" value="1"/>
</dbReference>
<dbReference type="AlphaFoldDB" id="A0A1R3VXV3"/>
<dbReference type="NCBIfam" id="TIGR01683">
    <property type="entry name" value="thiS"/>
    <property type="match status" value="1"/>
</dbReference>
<dbReference type="CDD" id="cd00565">
    <property type="entry name" value="Ubl_ThiS"/>
    <property type="match status" value="1"/>
</dbReference>
<organism evidence="1 2">
    <name type="scientific">Ectothiorhodosinus mongolicus</name>
    <dbReference type="NCBI Taxonomy" id="233100"/>
    <lineage>
        <taxon>Bacteria</taxon>
        <taxon>Pseudomonadati</taxon>
        <taxon>Pseudomonadota</taxon>
        <taxon>Gammaproteobacteria</taxon>
        <taxon>Chromatiales</taxon>
        <taxon>Ectothiorhodospiraceae</taxon>
        <taxon>Ectothiorhodosinus</taxon>
    </lineage>
</organism>
<name>A0A1R3VXV3_9GAMM</name>
<dbReference type="SUPFAM" id="SSF54285">
    <property type="entry name" value="MoaD/ThiS"/>
    <property type="match status" value="1"/>
</dbReference>